<dbReference type="Proteomes" id="UP000789702">
    <property type="component" value="Unassembled WGS sequence"/>
</dbReference>
<accession>A0ACA9N986</accession>
<keyword evidence="2" id="KW-1185">Reference proteome</keyword>
<dbReference type="EMBL" id="CAJVPU010013896">
    <property type="protein sequence ID" value="CAG8635909.1"/>
    <property type="molecule type" value="Genomic_DNA"/>
</dbReference>
<organism evidence="1 2">
    <name type="scientific">Dentiscutata heterogama</name>
    <dbReference type="NCBI Taxonomy" id="1316150"/>
    <lineage>
        <taxon>Eukaryota</taxon>
        <taxon>Fungi</taxon>
        <taxon>Fungi incertae sedis</taxon>
        <taxon>Mucoromycota</taxon>
        <taxon>Glomeromycotina</taxon>
        <taxon>Glomeromycetes</taxon>
        <taxon>Diversisporales</taxon>
        <taxon>Gigasporaceae</taxon>
        <taxon>Dentiscutata</taxon>
    </lineage>
</organism>
<protein>
    <submittedName>
        <fullName evidence="1">5783_t:CDS:1</fullName>
    </submittedName>
</protein>
<evidence type="ECO:0000313" key="2">
    <source>
        <dbReference type="Proteomes" id="UP000789702"/>
    </source>
</evidence>
<proteinExistence type="predicted"/>
<sequence>DVYNLDAESGSSFSDQLLLSGVTITNSLGIYEKLLGALMDNTTSMIKAMNQLGIEHIDCTAYTIQLALGDGFDDTEVSNLISKAKTLNSYISSKDKYYKSLYELQAELNSQHQVNPLSKEWSSINELAKLLYPFVQATRYIGESQYPTLGMMIPTLIKLSYQ</sequence>
<feature type="non-terminal residue" evidence="1">
    <location>
        <position position="162"/>
    </location>
</feature>
<feature type="non-terminal residue" evidence="1">
    <location>
        <position position="1"/>
    </location>
</feature>
<name>A0ACA9N986_9GLOM</name>
<gene>
    <name evidence="1" type="ORF">DHETER_LOCUS8602</name>
</gene>
<reference evidence="1" key="1">
    <citation type="submission" date="2021-06" db="EMBL/GenBank/DDBJ databases">
        <authorList>
            <person name="Kallberg Y."/>
            <person name="Tangrot J."/>
            <person name="Rosling A."/>
        </authorList>
    </citation>
    <scope>NUCLEOTIDE SEQUENCE</scope>
    <source>
        <strain evidence="1">IL203A</strain>
    </source>
</reference>
<comment type="caution">
    <text evidence="1">The sequence shown here is derived from an EMBL/GenBank/DDBJ whole genome shotgun (WGS) entry which is preliminary data.</text>
</comment>
<evidence type="ECO:0000313" key="1">
    <source>
        <dbReference type="EMBL" id="CAG8635909.1"/>
    </source>
</evidence>